<keyword evidence="3" id="KW-1185">Reference proteome</keyword>
<proteinExistence type="predicted"/>
<reference evidence="2 3" key="1">
    <citation type="submission" date="2013-01" db="EMBL/GenBank/DDBJ databases">
        <authorList>
            <person name="Fiebig A."/>
            <person name="Goeker M."/>
            <person name="Klenk H.-P.P."/>
        </authorList>
    </citation>
    <scope>NUCLEOTIDE SEQUENCE [LARGE SCALE GENOMIC DNA]</scope>
    <source>
        <strain evidence="2 3">DSM 24838</strain>
    </source>
</reference>
<sequence length="226" mass="23726">MAQPSSSSRVAAGHSLFDRMGKKQKKTDRAPAPAQTILVGAHGRYQVKSGWLAGGFVARAFPKPPARARGMIAEATGATEEAAIAALHDVIDAREAQRTKGRRADPQTGLGIPSVEEYVEAVGQVTLSRPQTAMLTALCLAGEDGLTDARIARAAGYKSEASANRSLAAAGLLIAEYLSVDTRARDDADTPDGAALLGFRTAGELEGETGRRILHPEVCHALRMAL</sequence>
<evidence type="ECO:0000313" key="2">
    <source>
        <dbReference type="EMBL" id="KIQ69256.1"/>
    </source>
</evidence>
<evidence type="ECO:0000256" key="1">
    <source>
        <dbReference type="SAM" id="MobiDB-lite"/>
    </source>
</evidence>
<dbReference type="eggNOG" id="ENOG5033PX3">
    <property type="taxonomic scope" value="Bacteria"/>
</dbReference>
<name>A0A0D0PCW6_9RHOB</name>
<dbReference type="EMBL" id="AONG01000010">
    <property type="protein sequence ID" value="KIQ69256.1"/>
    <property type="molecule type" value="Genomic_DNA"/>
</dbReference>
<protein>
    <submittedName>
        <fullName evidence="2">Uncharacterized protein</fullName>
    </submittedName>
</protein>
<dbReference type="OrthoDB" id="7704043at2"/>
<evidence type="ECO:0000313" key="3">
    <source>
        <dbReference type="Proteomes" id="UP000035100"/>
    </source>
</evidence>
<comment type="caution">
    <text evidence="2">The sequence shown here is derived from an EMBL/GenBank/DDBJ whole genome shotgun (WGS) entry which is preliminary data.</text>
</comment>
<dbReference type="AlphaFoldDB" id="A0A0D0PCW6"/>
<feature type="region of interest" description="Disordered" evidence="1">
    <location>
        <begin position="1"/>
        <end position="34"/>
    </location>
</feature>
<organism evidence="2 3">
    <name type="scientific">Wenxinia marina DSM 24838</name>
    <dbReference type="NCBI Taxonomy" id="1123501"/>
    <lineage>
        <taxon>Bacteria</taxon>
        <taxon>Pseudomonadati</taxon>
        <taxon>Pseudomonadota</taxon>
        <taxon>Alphaproteobacteria</taxon>
        <taxon>Rhodobacterales</taxon>
        <taxon>Roseobacteraceae</taxon>
        <taxon>Wenxinia</taxon>
    </lineage>
</organism>
<gene>
    <name evidence="2" type="ORF">Wenmar_02327</name>
</gene>
<accession>A0A0D0PCW6</accession>
<dbReference type="Proteomes" id="UP000035100">
    <property type="component" value="Unassembled WGS sequence"/>
</dbReference>
<dbReference type="STRING" id="1123501.Wenmar_02327"/>
<dbReference type="RefSeq" id="WP_018303016.1">
    <property type="nucleotide sequence ID" value="NZ_KB902289.1"/>
</dbReference>